<keyword evidence="4" id="KW-1185">Reference proteome</keyword>
<evidence type="ECO:0000313" key="4">
    <source>
        <dbReference type="Proteomes" id="UP000799302"/>
    </source>
</evidence>
<dbReference type="EMBL" id="MU004240">
    <property type="protein sequence ID" value="KAF2665337.1"/>
    <property type="molecule type" value="Genomic_DNA"/>
</dbReference>
<dbReference type="GO" id="GO:0005737">
    <property type="term" value="C:cytoplasm"/>
    <property type="evidence" value="ECO:0007669"/>
    <property type="project" value="TreeGrafter"/>
</dbReference>
<sequence>MAPGINPSRGREEALNADAASQSKRQKLDGPLIGTHNGHFHADEALAVHLLRILPTYTNSPLVRTRDPATLASCHTVVDVGGTYDASANRFDHHQREFTTVFPNRSTKLSAAGLVYMHHGPAIIAQLTGLSGDDVALLHEKLYADFIEAFDANDNGIDAIPSAALKQAGLTPKFDARGFTLAAVVNRYNHTGDAAAEEKLSKQEGQALEDERFMRASRFVGEQFELAVSDAASAWLPARGLVREAYGKRFDTHASGQIVVLPHRTGGLPWADHLYEAEAEAGGEKVSYVLFPESGADDSKWRVRAVSVARGEFSNRKDLPDAWKGVRDEELSKLSGIPGCVFVHAGGFIGGNQTFDGALAMAVKAVEA</sequence>
<evidence type="ECO:0000256" key="1">
    <source>
        <dbReference type="ARBA" id="ARBA00010105"/>
    </source>
</evidence>
<accession>A0A6A6U1M0</accession>
<dbReference type="OrthoDB" id="10265310at2759"/>
<dbReference type="Pfam" id="PF03690">
    <property type="entry name" value="MYG1_exonuc"/>
    <property type="match status" value="1"/>
</dbReference>
<evidence type="ECO:0000256" key="2">
    <source>
        <dbReference type="SAM" id="MobiDB-lite"/>
    </source>
</evidence>
<dbReference type="PANTHER" id="PTHR11215:SF1">
    <property type="entry name" value="MYG1 EXONUCLEASE"/>
    <property type="match status" value="1"/>
</dbReference>
<dbReference type="GO" id="GO:0016787">
    <property type="term" value="F:hydrolase activity"/>
    <property type="evidence" value="ECO:0007669"/>
    <property type="project" value="UniProtKB-KW"/>
</dbReference>
<dbReference type="AlphaFoldDB" id="A0A6A6U1M0"/>
<name>A0A6A6U1M0_9PEZI</name>
<evidence type="ECO:0000313" key="3">
    <source>
        <dbReference type="EMBL" id="KAF2665337.1"/>
    </source>
</evidence>
<feature type="region of interest" description="Disordered" evidence="2">
    <location>
        <begin position="1"/>
        <end position="32"/>
    </location>
</feature>
<gene>
    <name evidence="3" type="ORF">BT63DRAFT_428305</name>
</gene>
<dbReference type="PANTHER" id="PTHR11215">
    <property type="entry name" value="METAL DEPENDENT HYDROLASE - RELATED"/>
    <property type="match status" value="1"/>
</dbReference>
<dbReference type="InterPro" id="IPR003226">
    <property type="entry name" value="MYG1_exonuclease"/>
</dbReference>
<proteinExistence type="inferred from homology"/>
<dbReference type="Proteomes" id="UP000799302">
    <property type="component" value="Unassembled WGS sequence"/>
</dbReference>
<keyword evidence="3" id="KW-0378">Hydrolase</keyword>
<protein>
    <submittedName>
        <fullName evidence="3">Metal-dependent protein hydrolase</fullName>
    </submittedName>
</protein>
<comment type="similarity">
    <text evidence="1">Belongs to the MYG1 family.</text>
</comment>
<organism evidence="3 4">
    <name type="scientific">Microthyrium microscopicum</name>
    <dbReference type="NCBI Taxonomy" id="703497"/>
    <lineage>
        <taxon>Eukaryota</taxon>
        <taxon>Fungi</taxon>
        <taxon>Dikarya</taxon>
        <taxon>Ascomycota</taxon>
        <taxon>Pezizomycotina</taxon>
        <taxon>Dothideomycetes</taxon>
        <taxon>Dothideomycetes incertae sedis</taxon>
        <taxon>Microthyriales</taxon>
        <taxon>Microthyriaceae</taxon>
        <taxon>Microthyrium</taxon>
    </lineage>
</organism>
<dbReference type="GO" id="GO:0005634">
    <property type="term" value="C:nucleus"/>
    <property type="evidence" value="ECO:0007669"/>
    <property type="project" value="TreeGrafter"/>
</dbReference>
<reference evidence="3" key="1">
    <citation type="journal article" date="2020" name="Stud. Mycol.">
        <title>101 Dothideomycetes genomes: a test case for predicting lifestyles and emergence of pathogens.</title>
        <authorList>
            <person name="Haridas S."/>
            <person name="Albert R."/>
            <person name="Binder M."/>
            <person name="Bloem J."/>
            <person name="Labutti K."/>
            <person name="Salamov A."/>
            <person name="Andreopoulos B."/>
            <person name="Baker S."/>
            <person name="Barry K."/>
            <person name="Bills G."/>
            <person name="Bluhm B."/>
            <person name="Cannon C."/>
            <person name="Castanera R."/>
            <person name="Culley D."/>
            <person name="Daum C."/>
            <person name="Ezra D."/>
            <person name="Gonzalez J."/>
            <person name="Henrissat B."/>
            <person name="Kuo A."/>
            <person name="Liang C."/>
            <person name="Lipzen A."/>
            <person name="Lutzoni F."/>
            <person name="Magnuson J."/>
            <person name="Mondo S."/>
            <person name="Nolan M."/>
            <person name="Ohm R."/>
            <person name="Pangilinan J."/>
            <person name="Park H.-J."/>
            <person name="Ramirez L."/>
            <person name="Alfaro M."/>
            <person name="Sun H."/>
            <person name="Tritt A."/>
            <person name="Yoshinaga Y."/>
            <person name="Zwiers L.-H."/>
            <person name="Turgeon B."/>
            <person name="Goodwin S."/>
            <person name="Spatafora J."/>
            <person name="Crous P."/>
            <person name="Grigoriev I."/>
        </authorList>
    </citation>
    <scope>NUCLEOTIDE SEQUENCE</scope>
    <source>
        <strain evidence="3">CBS 115976</strain>
    </source>
</reference>